<reference evidence="3 4" key="1">
    <citation type="submission" date="2014-04" db="EMBL/GenBank/DDBJ databases">
        <authorList>
            <consortium name="DOE Joint Genome Institute"/>
            <person name="Kuo A."/>
            <person name="Kohler A."/>
            <person name="Costa M.D."/>
            <person name="Nagy L.G."/>
            <person name="Floudas D."/>
            <person name="Copeland A."/>
            <person name="Barry K.W."/>
            <person name="Cichocki N."/>
            <person name="Veneault-Fourrey C."/>
            <person name="LaButti K."/>
            <person name="Lindquist E.A."/>
            <person name="Lipzen A."/>
            <person name="Lundell T."/>
            <person name="Morin E."/>
            <person name="Murat C."/>
            <person name="Sun H."/>
            <person name="Tunlid A."/>
            <person name="Henrissat B."/>
            <person name="Grigoriev I.V."/>
            <person name="Hibbett D.S."/>
            <person name="Martin F."/>
            <person name="Nordberg H.P."/>
            <person name="Cantor M.N."/>
            <person name="Hua S.X."/>
        </authorList>
    </citation>
    <scope>NUCLEOTIDE SEQUENCE [LARGE SCALE GENOMIC DNA]</scope>
    <source>
        <strain evidence="3 4">441</strain>
    </source>
</reference>
<feature type="non-terminal residue" evidence="3">
    <location>
        <position position="1"/>
    </location>
</feature>
<proteinExistence type="predicted"/>
<dbReference type="SUPFAM" id="SSF50978">
    <property type="entry name" value="WD40 repeat-like"/>
    <property type="match status" value="1"/>
</dbReference>
<dbReference type="PANTHER" id="PTHR19848">
    <property type="entry name" value="WD40 REPEAT PROTEIN"/>
    <property type="match status" value="1"/>
</dbReference>
<dbReference type="InterPro" id="IPR036322">
    <property type="entry name" value="WD40_repeat_dom_sf"/>
</dbReference>
<evidence type="ECO:0000313" key="3">
    <source>
        <dbReference type="EMBL" id="KIK11438.1"/>
    </source>
</evidence>
<protein>
    <submittedName>
        <fullName evidence="3">Uncharacterized protein</fullName>
    </submittedName>
</protein>
<dbReference type="InterPro" id="IPR001680">
    <property type="entry name" value="WD40_rpt"/>
</dbReference>
<dbReference type="OrthoDB" id="239865at2759"/>
<dbReference type="SMART" id="SM00320">
    <property type="entry name" value="WD40"/>
    <property type="match status" value="5"/>
</dbReference>
<reference evidence="4" key="2">
    <citation type="submission" date="2015-01" db="EMBL/GenBank/DDBJ databases">
        <title>Evolutionary Origins and Diversification of the Mycorrhizal Mutualists.</title>
        <authorList>
            <consortium name="DOE Joint Genome Institute"/>
            <consortium name="Mycorrhizal Genomics Consortium"/>
            <person name="Kohler A."/>
            <person name="Kuo A."/>
            <person name="Nagy L.G."/>
            <person name="Floudas D."/>
            <person name="Copeland A."/>
            <person name="Barry K.W."/>
            <person name="Cichocki N."/>
            <person name="Veneault-Fourrey C."/>
            <person name="LaButti K."/>
            <person name="Lindquist E.A."/>
            <person name="Lipzen A."/>
            <person name="Lundell T."/>
            <person name="Morin E."/>
            <person name="Murat C."/>
            <person name="Riley R."/>
            <person name="Ohm R."/>
            <person name="Sun H."/>
            <person name="Tunlid A."/>
            <person name="Henrissat B."/>
            <person name="Grigoriev I.V."/>
            <person name="Hibbett D.S."/>
            <person name="Martin F."/>
        </authorList>
    </citation>
    <scope>NUCLEOTIDE SEQUENCE [LARGE SCALE GENOMIC DNA]</scope>
    <source>
        <strain evidence="4">441</strain>
    </source>
</reference>
<dbReference type="STRING" id="765257.A0A0C9YUC8"/>
<dbReference type="EMBL" id="KN834218">
    <property type="protein sequence ID" value="KIK11438.1"/>
    <property type="molecule type" value="Genomic_DNA"/>
</dbReference>
<dbReference type="Pfam" id="PF00400">
    <property type="entry name" value="WD40"/>
    <property type="match status" value="2"/>
</dbReference>
<dbReference type="PANTHER" id="PTHR19848:SF8">
    <property type="entry name" value="F-BOX AND WD REPEAT DOMAIN CONTAINING 7"/>
    <property type="match status" value="1"/>
</dbReference>
<gene>
    <name evidence="3" type="ORF">PISMIDRAFT_122720</name>
</gene>
<dbReference type="Proteomes" id="UP000054018">
    <property type="component" value="Unassembled WGS sequence"/>
</dbReference>
<keyword evidence="2" id="KW-0677">Repeat</keyword>
<evidence type="ECO:0000256" key="2">
    <source>
        <dbReference type="ARBA" id="ARBA00022737"/>
    </source>
</evidence>
<dbReference type="InterPro" id="IPR015943">
    <property type="entry name" value="WD40/YVTN_repeat-like_dom_sf"/>
</dbReference>
<evidence type="ECO:0000256" key="1">
    <source>
        <dbReference type="ARBA" id="ARBA00022574"/>
    </source>
</evidence>
<dbReference type="Gene3D" id="2.130.10.10">
    <property type="entry name" value="YVTN repeat-like/Quinoprotein amine dehydrogenase"/>
    <property type="match status" value="2"/>
</dbReference>
<organism evidence="3 4">
    <name type="scientific">Pisolithus microcarpus 441</name>
    <dbReference type="NCBI Taxonomy" id="765257"/>
    <lineage>
        <taxon>Eukaryota</taxon>
        <taxon>Fungi</taxon>
        <taxon>Dikarya</taxon>
        <taxon>Basidiomycota</taxon>
        <taxon>Agaricomycotina</taxon>
        <taxon>Agaricomycetes</taxon>
        <taxon>Agaricomycetidae</taxon>
        <taxon>Boletales</taxon>
        <taxon>Sclerodermatineae</taxon>
        <taxon>Pisolithaceae</taxon>
        <taxon>Pisolithus</taxon>
    </lineage>
</organism>
<dbReference type="HOGENOM" id="CLU_028047_0_0_1"/>
<name>A0A0C9YUC8_9AGAM</name>
<evidence type="ECO:0000313" key="4">
    <source>
        <dbReference type="Proteomes" id="UP000054018"/>
    </source>
</evidence>
<sequence length="277" mass="30350">IRRRKIENRQQQGPTIRGGFTTLSVAVSQDGRWIVSGDAGGMVVWDASTHKKVHEFTEYLTVVTAVDISSDCTKVVAGHLSGTIRIRDITSGMQLLRPSSRIGILGVKFSPDGSRFATVWYGNAFRVYNTHDGDILFDSGRKFPNSSAWTVTPLAWSLDGQQLFVAGKGKITCFDISDSSSSQWSIRESRSFASIASNGRFIACSAGKSVSLWDCVTHKQIGSIITELGDIKCIALSPSGGYLACGFYSSLTVHNLRDVLPLEYFVRDVSMHLHYPT</sequence>
<dbReference type="AlphaFoldDB" id="A0A0C9YUC8"/>
<keyword evidence="1" id="KW-0853">WD repeat</keyword>
<keyword evidence="4" id="KW-1185">Reference proteome</keyword>
<accession>A0A0C9YUC8</accession>